<dbReference type="PANTHER" id="PTHR10264:SF19">
    <property type="entry name" value="AT06885P-RELATED"/>
    <property type="match status" value="1"/>
</dbReference>
<gene>
    <name evidence="5" type="ORF">PQU94_12025</name>
</gene>
<dbReference type="RefSeq" id="WP_272741705.1">
    <property type="nucleotide sequence ID" value="NZ_JAQQKW010000006.1"/>
</dbReference>
<dbReference type="InterPro" id="IPR001972">
    <property type="entry name" value="Stomatin_HflK_fam"/>
</dbReference>
<organism evidence="5 6">
    <name type="scientific">Asticcacaulis currens</name>
    <dbReference type="NCBI Taxonomy" id="2984210"/>
    <lineage>
        <taxon>Bacteria</taxon>
        <taxon>Pseudomonadati</taxon>
        <taxon>Pseudomonadota</taxon>
        <taxon>Alphaproteobacteria</taxon>
        <taxon>Caulobacterales</taxon>
        <taxon>Caulobacteraceae</taxon>
        <taxon>Asticcacaulis</taxon>
    </lineage>
</organism>
<dbReference type="InterPro" id="IPR001107">
    <property type="entry name" value="Band_7"/>
</dbReference>
<protein>
    <submittedName>
        <fullName evidence="5">SPFH domain-containing protein</fullName>
    </submittedName>
</protein>
<accession>A0ABT5IHT1</accession>
<comment type="caution">
    <text evidence="5">The sequence shown here is derived from an EMBL/GenBank/DDBJ whole genome shotgun (WGS) entry which is preliminary data.</text>
</comment>
<comment type="similarity">
    <text evidence="2">Belongs to the band 7/mec-2 family.</text>
</comment>
<dbReference type="SMART" id="SM00244">
    <property type="entry name" value="PHB"/>
    <property type="match status" value="1"/>
</dbReference>
<reference evidence="5 6" key="1">
    <citation type="submission" date="2023-01" db="EMBL/GenBank/DDBJ databases">
        <title>Novel species of the genus Asticcacaulis isolated from rivers.</title>
        <authorList>
            <person name="Lu H."/>
        </authorList>
    </citation>
    <scope>NUCLEOTIDE SEQUENCE [LARGE SCALE GENOMIC DNA]</scope>
    <source>
        <strain evidence="5 6">DXS10W</strain>
    </source>
</reference>
<dbReference type="InterPro" id="IPR036013">
    <property type="entry name" value="Band_7/SPFH_dom_sf"/>
</dbReference>
<evidence type="ECO:0000259" key="4">
    <source>
        <dbReference type="SMART" id="SM00244"/>
    </source>
</evidence>
<evidence type="ECO:0000256" key="1">
    <source>
        <dbReference type="ARBA" id="ARBA00004167"/>
    </source>
</evidence>
<keyword evidence="3" id="KW-1133">Transmembrane helix</keyword>
<sequence length="265" mass="29403">MQTLVDGLSVLGGWRINFMQFVAIGTILCVFVIQGFRINQEYQRAVVYRLGRFVNVRGPGLFWIIPFIEWSTKVDVRILSVNLQTQETLSRDGVAVKVNAVVWYCIDNPAKAVNSVLDPHTAVLQAAETSLRDVIGQHDLDAILKSREQINALLMTQLDRAANKWGVDIDAVEMRDLDIPVQMQRALAQEAEATREAKARLIKAQGEQAASETLRAAAMAIAEAPGAMELRRLQTLQEIGTEQNSTIILGFPQELLHAAKRLSGE</sequence>
<feature type="domain" description="Band 7" evidence="4">
    <location>
        <begin position="34"/>
        <end position="191"/>
    </location>
</feature>
<dbReference type="InterPro" id="IPR043202">
    <property type="entry name" value="Band-7_stomatin-like"/>
</dbReference>
<dbReference type="Proteomes" id="UP001216595">
    <property type="component" value="Unassembled WGS sequence"/>
</dbReference>
<evidence type="ECO:0000313" key="5">
    <source>
        <dbReference type="EMBL" id="MDC7695006.1"/>
    </source>
</evidence>
<dbReference type="Gene3D" id="6.10.250.2090">
    <property type="match status" value="1"/>
</dbReference>
<dbReference type="Pfam" id="PF01145">
    <property type="entry name" value="Band_7"/>
    <property type="match status" value="1"/>
</dbReference>
<evidence type="ECO:0000313" key="6">
    <source>
        <dbReference type="Proteomes" id="UP001216595"/>
    </source>
</evidence>
<proteinExistence type="inferred from homology"/>
<dbReference type="SUPFAM" id="SSF117892">
    <property type="entry name" value="Band 7/SPFH domain"/>
    <property type="match status" value="1"/>
</dbReference>
<dbReference type="PANTHER" id="PTHR10264">
    <property type="entry name" value="BAND 7 PROTEIN-RELATED"/>
    <property type="match status" value="1"/>
</dbReference>
<keyword evidence="3" id="KW-0812">Transmembrane</keyword>
<dbReference type="Gene3D" id="3.30.479.30">
    <property type="entry name" value="Band 7 domain"/>
    <property type="match status" value="1"/>
</dbReference>
<keyword evidence="6" id="KW-1185">Reference proteome</keyword>
<evidence type="ECO:0000256" key="2">
    <source>
        <dbReference type="ARBA" id="ARBA00008164"/>
    </source>
</evidence>
<feature type="transmembrane region" description="Helical" evidence="3">
    <location>
        <begin position="18"/>
        <end position="36"/>
    </location>
</feature>
<comment type="subcellular location">
    <subcellularLocation>
        <location evidence="1">Membrane</location>
        <topology evidence="1">Single-pass membrane protein</topology>
    </subcellularLocation>
</comment>
<name>A0ABT5IHT1_9CAUL</name>
<keyword evidence="3" id="KW-0472">Membrane</keyword>
<dbReference type="EMBL" id="JAQQKW010000006">
    <property type="protein sequence ID" value="MDC7695006.1"/>
    <property type="molecule type" value="Genomic_DNA"/>
</dbReference>
<evidence type="ECO:0000256" key="3">
    <source>
        <dbReference type="SAM" id="Phobius"/>
    </source>
</evidence>
<dbReference type="PRINTS" id="PR00721">
    <property type="entry name" value="STOMATIN"/>
</dbReference>